<dbReference type="AlphaFoldDB" id="A0A0F9GFJ4"/>
<sequence>MSQLFVGWIEQDSQDDAIATATHAAKTRENHVVMSVSASFSTSTTKLLQIKDDTTVVWEGYVYSSENIPFPNGIEITQGKACSAVLAASGTGGVIGKVNLTGISR</sequence>
<reference evidence="1" key="1">
    <citation type="journal article" date="2015" name="Nature">
        <title>Complex archaea that bridge the gap between prokaryotes and eukaryotes.</title>
        <authorList>
            <person name="Spang A."/>
            <person name="Saw J.H."/>
            <person name="Jorgensen S.L."/>
            <person name="Zaremba-Niedzwiedzka K."/>
            <person name="Martijn J."/>
            <person name="Lind A.E."/>
            <person name="van Eijk R."/>
            <person name="Schleper C."/>
            <person name="Guy L."/>
            <person name="Ettema T.J."/>
        </authorList>
    </citation>
    <scope>NUCLEOTIDE SEQUENCE</scope>
</reference>
<dbReference type="EMBL" id="LAZR01018123">
    <property type="protein sequence ID" value="KKL97624.1"/>
    <property type="molecule type" value="Genomic_DNA"/>
</dbReference>
<organism evidence="1">
    <name type="scientific">marine sediment metagenome</name>
    <dbReference type="NCBI Taxonomy" id="412755"/>
    <lineage>
        <taxon>unclassified sequences</taxon>
        <taxon>metagenomes</taxon>
        <taxon>ecological metagenomes</taxon>
    </lineage>
</organism>
<gene>
    <name evidence="1" type="ORF">LCGC14_1832630</name>
</gene>
<evidence type="ECO:0000313" key="1">
    <source>
        <dbReference type="EMBL" id="KKL97624.1"/>
    </source>
</evidence>
<comment type="caution">
    <text evidence="1">The sequence shown here is derived from an EMBL/GenBank/DDBJ whole genome shotgun (WGS) entry which is preliminary data.</text>
</comment>
<proteinExistence type="predicted"/>
<protein>
    <submittedName>
        <fullName evidence="1">Uncharacterized protein</fullName>
    </submittedName>
</protein>
<name>A0A0F9GFJ4_9ZZZZ</name>
<accession>A0A0F9GFJ4</accession>